<evidence type="ECO:0000259" key="5">
    <source>
        <dbReference type="PROSITE" id="PS50949"/>
    </source>
</evidence>
<protein>
    <submittedName>
        <fullName evidence="6">FadR/GntR family transcriptional regulator</fullName>
    </submittedName>
</protein>
<reference evidence="6 7" key="1">
    <citation type="submission" date="2024-06" db="EMBL/GenBank/DDBJ databases">
        <title>The Natural Products Discovery Center: Release of the First 8490 Sequenced Strains for Exploring Actinobacteria Biosynthetic Diversity.</title>
        <authorList>
            <person name="Kalkreuter E."/>
            <person name="Kautsar S.A."/>
            <person name="Yang D."/>
            <person name="Bader C.D."/>
            <person name="Teijaro C.N."/>
            <person name="Fluegel L."/>
            <person name="Davis C.M."/>
            <person name="Simpson J.R."/>
            <person name="Lauterbach L."/>
            <person name="Steele A.D."/>
            <person name="Gui C."/>
            <person name="Meng S."/>
            <person name="Li G."/>
            <person name="Viehrig K."/>
            <person name="Ye F."/>
            <person name="Su P."/>
            <person name="Kiefer A.F."/>
            <person name="Nichols A."/>
            <person name="Cepeda A.J."/>
            <person name="Yan W."/>
            <person name="Fan B."/>
            <person name="Jiang Y."/>
            <person name="Adhikari A."/>
            <person name="Zheng C.-J."/>
            <person name="Schuster L."/>
            <person name="Cowan T.M."/>
            <person name="Smanski M.J."/>
            <person name="Chevrette M.G."/>
            <person name="De Carvalho L.P.S."/>
            <person name="Shen B."/>
        </authorList>
    </citation>
    <scope>NUCLEOTIDE SEQUENCE [LARGE SCALE GENOMIC DNA]</scope>
    <source>
        <strain evidence="6 7">NPDC020594</strain>
    </source>
</reference>
<dbReference type="InterPro" id="IPR000524">
    <property type="entry name" value="Tscrpt_reg_HTH_GntR"/>
</dbReference>
<dbReference type="Gene3D" id="1.20.120.530">
    <property type="entry name" value="GntR ligand-binding domain-like"/>
    <property type="match status" value="1"/>
</dbReference>
<dbReference type="CDD" id="cd07377">
    <property type="entry name" value="WHTH_GntR"/>
    <property type="match status" value="1"/>
</dbReference>
<accession>A0ABV3AIH2</accession>
<dbReference type="Proteomes" id="UP001551011">
    <property type="component" value="Unassembled WGS sequence"/>
</dbReference>
<keyword evidence="1" id="KW-0805">Transcription regulation</keyword>
<evidence type="ECO:0000256" key="2">
    <source>
        <dbReference type="ARBA" id="ARBA00023125"/>
    </source>
</evidence>
<sequence>MPSRPSQPQTDETTTAKKAAQPDGLFKAVSSSRVSQLIVEQIRLLLKERRLQPGDRLPSERELCVQFGVSRVTVREALRSLEAAGLVEIRLGARGGAFVTEPSSERVGEGLADLLSLSPLTAAEVTEARLVFELGIVPLVVERATDEDIEELRALCDEHAEAVKQGEYDMEMSAEFHTRVAACTHNTAIEMLVRSFHGPLLMSLREAQSVEPQMGQHGSKEHRKFVDAVAARDVEAASQIMRTHIRRTASRVKGGGAGKRAGAE</sequence>
<evidence type="ECO:0000313" key="6">
    <source>
        <dbReference type="EMBL" id="MEU5711756.1"/>
    </source>
</evidence>
<feature type="region of interest" description="Disordered" evidence="4">
    <location>
        <begin position="1"/>
        <end position="23"/>
    </location>
</feature>
<evidence type="ECO:0000256" key="1">
    <source>
        <dbReference type="ARBA" id="ARBA00023015"/>
    </source>
</evidence>
<name>A0ABV3AIH2_9ACTN</name>
<gene>
    <name evidence="6" type="ORF">AB0H04_33710</name>
</gene>
<dbReference type="EMBL" id="JBFAEG010000029">
    <property type="protein sequence ID" value="MEU5711756.1"/>
    <property type="molecule type" value="Genomic_DNA"/>
</dbReference>
<feature type="domain" description="HTH gntR-type" evidence="5">
    <location>
        <begin position="32"/>
        <end position="102"/>
    </location>
</feature>
<dbReference type="InterPro" id="IPR036390">
    <property type="entry name" value="WH_DNA-bd_sf"/>
</dbReference>
<evidence type="ECO:0000313" key="7">
    <source>
        <dbReference type="Proteomes" id="UP001551011"/>
    </source>
</evidence>
<proteinExistence type="predicted"/>
<dbReference type="SUPFAM" id="SSF48008">
    <property type="entry name" value="GntR ligand-binding domain-like"/>
    <property type="match status" value="1"/>
</dbReference>
<evidence type="ECO:0000256" key="3">
    <source>
        <dbReference type="ARBA" id="ARBA00023163"/>
    </source>
</evidence>
<evidence type="ECO:0000256" key="4">
    <source>
        <dbReference type="SAM" id="MobiDB-lite"/>
    </source>
</evidence>
<dbReference type="InterPro" id="IPR008920">
    <property type="entry name" value="TF_FadR/GntR_C"/>
</dbReference>
<keyword evidence="7" id="KW-1185">Reference proteome</keyword>
<keyword evidence="3" id="KW-0804">Transcription</keyword>
<dbReference type="RefSeq" id="WP_030938876.1">
    <property type="nucleotide sequence ID" value="NZ_JBEXDP010000147.1"/>
</dbReference>
<dbReference type="SMART" id="SM00345">
    <property type="entry name" value="HTH_GNTR"/>
    <property type="match status" value="1"/>
</dbReference>
<comment type="caution">
    <text evidence="6">The sequence shown here is derived from an EMBL/GenBank/DDBJ whole genome shotgun (WGS) entry which is preliminary data.</text>
</comment>
<dbReference type="PROSITE" id="PS50949">
    <property type="entry name" value="HTH_GNTR"/>
    <property type="match status" value="1"/>
</dbReference>
<keyword evidence="2" id="KW-0238">DNA-binding</keyword>
<dbReference type="Pfam" id="PF00392">
    <property type="entry name" value="GntR"/>
    <property type="match status" value="1"/>
</dbReference>
<dbReference type="InterPro" id="IPR036388">
    <property type="entry name" value="WH-like_DNA-bd_sf"/>
</dbReference>
<feature type="compositionally biased region" description="Polar residues" evidence="4">
    <location>
        <begin position="1"/>
        <end position="13"/>
    </location>
</feature>
<dbReference type="Gene3D" id="1.10.10.10">
    <property type="entry name" value="Winged helix-like DNA-binding domain superfamily/Winged helix DNA-binding domain"/>
    <property type="match status" value="1"/>
</dbReference>
<dbReference type="PANTHER" id="PTHR43537:SF5">
    <property type="entry name" value="UXU OPERON TRANSCRIPTIONAL REGULATOR"/>
    <property type="match status" value="1"/>
</dbReference>
<dbReference type="SUPFAM" id="SSF46785">
    <property type="entry name" value="Winged helix' DNA-binding domain"/>
    <property type="match status" value="1"/>
</dbReference>
<organism evidence="6 7">
    <name type="scientific">Streptomyces flaveolus</name>
    <dbReference type="NCBI Taxonomy" id="67297"/>
    <lineage>
        <taxon>Bacteria</taxon>
        <taxon>Bacillati</taxon>
        <taxon>Actinomycetota</taxon>
        <taxon>Actinomycetes</taxon>
        <taxon>Kitasatosporales</taxon>
        <taxon>Streptomycetaceae</taxon>
        <taxon>Streptomyces</taxon>
    </lineage>
</organism>
<dbReference type="SMART" id="SM00895">
    <property type="entry name" value="FCD"/>
    <property type="match status" value="1"/>
</dbReference>
<dbReference type="InterPro" id="IPR011711">
    <property type="entry name" value="GntR_C"/>
</dbReference>
<dbReference type="PRINTS" id="PR00035">
    <property type="entry name" value="HTHGNTR"/>
</dbReference>
<dbReference type="PANTHER" id="PTHR43537">
    <property type="entry name" value="TRANSCRIPTIONAL REGULATOR, GNTR FAMILY"/>
    <property type="match status" value="1"/>
</dbReference>
<dbReference type="Pfam" id="PF07729">
    <property type="entry name" value="FCD"/>
    <property type="match status" value="1"/>
</dbReference>